<feature type="chain" id="PRO_5042180856" evidence="1">
    <location>
        <begin position="23"/>
        <end position="57"/>
    </location>
</feature>
<keyword evidence="1" id="KW-0732">Signal</keyword>
<feature type="signal peptide" evidence="1">
    <location>
        <begin position="1"/>
        <end position="22"/>
    </location>
</feature>
<proteinExistence type="predicted"/>
<evidence type="ECO:0000256" key="1">
    <source>
        <dbReference type="SAM" id="SignalP"/>
    </source>
</evidence>
<gene>
    <name evidence="2" type="ORF">MTR67_044833</name>
</gene>
<dbReference type="AlphaFoldDB" id="A0AAF0UU78"/>
<dbReference type="EMBL" id="CP133621">
    <property type="protein sequence ID" value="WMV51448.1"/>
    <property type="molecule type" value="Genomic_DNA"/>
</dbReference>
<reference evidence="2" key="1">
    <citation type="submission" date="2023-08" db="EMBL/GenBank/DDBJ databases">
        <title>A de novo genome assembly of Solanum verrucosum Schlechtendal, a Mexican diploid species geographically isolated from the other diploid A-genome species in potato relatives.</title>
        <authorList>
            <person name="Hosaka K."/>
        </authorList>
    </citation>
    <scope>NUCLEOTIDE SEQUENCE</scope>
    <source>
        <tissue evidence="2">Young leaves</tissue>
    </source>
</reference>
<sequence length="57" mass="6191">MRAKLSHGAVLVLLTGLRNEFADFGVGREVVVTVDLQSLAGVHGHCLPELEQKTHIQ</sequence>
<dbReference type="Proteomes" id="UP001234989">
    <property type="component" value="Chromosome 10"/>
</dbReference>
<organism evidence="2 3">
    <name type="scientific">Solanum verrucosum</name>
    <dbReference type="NCBI Taxonomy" id="315347"/>
    <lineage>
        <taxon>Eukaryota</taxon>
        <taxon>Viridiplantae</taxon>
        <taxon>Streptophyta</taxon>
        <taxon>Embryophyta</taxon>
        <taxon>Tracheophyta</taxon>
        <taxon>Spermatophyta</taxon>
        <taxon>Magnoliopsida</taxon>
        <taxon>eudicotyledons</taxon>
        <taxon>Gunneridae</taxon>
        <taxon>Pentapetalae</taxon>
        <taxon>asterids</taxon>
        <taxon>lamiids</taxon>
        <taxon>Solanales</taxon>
        <taxon>Solanaceae</taxon>
        <taxon>Solanoideae</taxon>
        <taxon>Solaneae</taxon>
        <taxon>Solanum</taxon>
    </lineage>
</organism>
<name>A0AAF0UU78_SOLVR</name>
<protein>
    <submittedName>
        <fullName evidence="2">Uncharacterized protein</fullName>
    </submittedName>
</protein>
<evidence type="ECO:0000313" key="2">
    <source>
        <dbReference type="EMBL" id="WMV51448.1"/>
    </source>
</evidence>
<accession>A0AAF0UU78</accession>
<evidence type="ECO:0000313" key="3">
    <source>
        <dbReference type="Proteomes" id="UP001234989"/>
    </source>
</evidence>
<keyword evidence="3" id="KW-1185">Reference proteome</keyword>